<dbReference type="GO" id="GO:0030366">
    <property type="term" value="F:molybdopterin synthase activity"/>
    <property type="evidence" value="ECO:0007669"/>
    <property type="project" value="UniProtKB-UniRule"/>
</dbReference>
<comment type="pathway">
    <text evidence="4">Cofactor biosynthesis; molybdopterin biosynthesis.</text>
</comment>
<comment type="similarity">
    <text evidence="4">Belongs to the MoaE family. MOCS2B subfamily.</text>
</comment>
<evidence type="ECO:0000256" key="2">
    <source>
        <dbReference type="ARBA" id="ARBA00022679"/>
    </source>
</evidence>
<dbReference type="GO" id="GO:0006777">
    <property type="term" value="P:Mo-molybdopterin cofactor biosynthetic process"/>
    <property type="evidence" value="ECO:0007669"/>
    <property type="project" value="UniProtKB-UniRule"/>
</dbReference>
<dbReference type="CDD" id="cd00756">
    <property type="entry name" value="MoaE"/>
    <property type="match status" value="1"/>
</dbReference>
<feature type="binding site" evidence="4">
    <location>
        <begin position="137"/>
        <end position="138"/>
    </location>
    <ligand>
        <name>substrate</name>
    </ligand>
</feature>
<keyword evidence="2 4" id="KW-0808">Transferase</keyword>
<dbReference type="EC" id="2.8.1.12" evidence="4"/>
<dbReference type="PANTHER" id="PTHR23404">
    <property type="entry name" value="MOLYBDOPTERIN SYNTHASE RELATED"/>
    <property type="match status" value="1"/>
</dbReference>
<dbReference type="Proteomes" id="UP000770015">
    <property type="component" value="Unassembled WGS sequence"/>
</dbReference>
<accession>A0A9P9ABN5</accession>
<evidence type="ECO:0000313" key="6">
    <source>
        <dbReference type="EMBL" id="KAH6686920.1"/>
    </source>
</evidence>
<comment type="subcellular location">
    <subcellularLocation>
        <location evidence="4">Cytoplasm</location>
    </subcellularLocation>
</comment>
<dbReference type="InterPro" id="IPR028888">
    <property type="entry name" value="MOCS2B_euk"/>
</dbReference>
<evidence type="ECO:0000256" key="1">
    <source>
        <dbReference type="ARBA" id="ARBA00022490"/>
    </source>
</evidence>
<protein>
    <recommendedName>
        <fullName evidence="4">Molybdopterin synthase catalytic subunit</fullName>
        <ecNumber evidence="4">2.8.1.12</ecNumber>
    </recommendedName>
    <alternativeName>
        <fullName evidence="4">Common component for nitrate reductase and xanthine dehydrogenase protein H</fullName>
    </alternativeName>
    <alternativeName>
        <fullName evidence="4">Molybdenum cofactor synthesis protein 2 large subunit</fullName>
    </alternativeName>
    <alternativeName>
        <fullName evidence="4">Molybdenum cofactor synthesis protein 2B</fullName>
        <shortName evidence="4">MOCS2B</shortName>
    </alternativeName>
</protein>
<comment type="function">
    <text evidence="4">Catalytic subunit of the molybdopterin synthase complex, a complex that catalyzes the conversion of precursor Z into molybdopterin. Acts by mediating the incorporation of 2 sulfur atoms from thiocarboxylated MOCS2A into precursor Z to generate a dithiolene group.</text>
</comment>
<sequence length="191" mass="20509">MSSTEGPIPQDTTPAKPQDDSSQSPDKGPWVLTSPGCHVSLTYDTLSPTEALDLVRSPRAGALVLFAGTTRDNFEGRAVKELQYSAYVPRALRTMLSVAEGVMKRHDGSVVGVAIVHRLGVVPVGEESILIAVASAHRAEGWRAGEEALEEVKDKVEVWKLEEFHGGEGVWRANRDGQAGVRVDAEGQQAP</sequence>
<dbReference type="HAMAP" id="MF_03052">
    <property type="entry name" value="MOC2B"/>
    <property type="match status" value="1"/>
</dbReference>
<feature type="region of interest" description="Disordered" evidence="5">
    <location>
        <begin position="1"/>
        <end position="31"/>
    </location>
</feature>
<feature type="binding site" evidence="4">
    <location>
        <begin position="160"/>
        <end position="162"/>
    </location>
    <ligand>
        <name>substrate</name>
    </ligand>
</feature>
<dbReference type="SUPFAM" id="SSF54690">
    <property type="entry name" value="Molybdopterin synthase subunit MoaE"/>
    <property type="match status" value="1"/>
</dbReference>
<dbReference type="EMBL" id="JAGSXJ010000012">
    <property type="protein sequence ID" value="KAH6686920.1"/>
    <property type="molecule type" value="Genomic_DNA"/>
</dbReference>
<comment type="caution">
    <text evidence="6">The sequence shown here is derived from an EMBL/GenBank/DDBJ whole genome shotgun (WGS) entry which is preliminary data.</text>
</comment>
<comment type="subunit">
    <text evidence="4">Heterotetramer; composed of 2 small (MOCS2A) and 2 large (MOCS2B) subunits.</text>
</comment>
<reference evidence="6" key="1">
    <citation type="journal article" date="2021" name="Nat. Commun.">
        <title>Genetic determinants of endophytism in the Arabidopsis root mycobiome.</title>
        <authorList>
            <person name="Mesny F."/>
            <person name="Miyauchi S."/>
            <person name="Thiergart T."/>
            <person name="Pickel B."/>
            <person name="Atanasova L."/>
            <person name="Karlsson M."/>
            <person name="Huettel B."/>
            <person name="Barry K.W."/>
            <person name="Haridas S."/>
            <person name="Chen C."/>
            <person name="Bauer D."/>
            <person name="Andreopoulos W."/>
            <person name="Pangilinan J."/>
            <person name="LaButti K."/>
            <person name="Riley R."/>
            <person name="Lipzen A."/>
            <person name="Clum A."/>
            <person name="Drula E."/>
            <person name="Henrissat B."/>
            <person name="Kohler A."/>
            <person name="Grigoriev I.V."/>
            <person name="Martin F.M."/>
            <person name="Hacquard S."/>
        </authorList>
    </citation>
    <scope>NUCLEOTIDE SEQUENCE</scope>
    <source>
        <strain evidence="6">MPI-SDFR-AT-0117</strain>
    </source>
</reference>
<keyword evidence="1 4" id="KW-0963">Cytoplasm</keyword>
<evidence type="ECO:0000256" key="4">
    <source>
        <dbReference type="HAMAP-Rule" id="MF_03052"/>
    </source>
</evidence>
<evidence type="ECO:0000256" key="5">
    <source>
        <dbReference type="SAM" id="MobiDB-lite"/>
    </source>
</evidence>
<gene>
    <name evidence="4" type="primary">cnxH</name>
    <name evidence="6" type="ORF">F5X68DRAFT_134835</name>
</gene>
<dbReference type="AlphaFoldDB" id="A0A9P9ABN5"/>
<evidence type="ECO:0000313" key="7">
    <source>
        <dbReference type="Proteomes" id="UP000770015"/>
    </source>
</evidence>
<dbReference type="OrthoDB" id="5531344at2759"/>
<name>A0A9P9ABN5_9PEZI</name>
<dbReference type="Gene3D" id="3.90.1170.40">
    <property type="entry name" value="Molybdopterin biosynthesis MoaE subunit"/>
    <property type="match status" value="1"/>
</dbReference>
<feature type="compositionally biased region" description="Polar residues" evidence="5">
    <location>
        <begin position="1"/>
        <end position="25"/>
    </location>
</feature>
<dbReference type="GO" id="GO:1990140">
    <property type="term" value="C:molybdopterin synthase complex"/>
    <property type="evidence" value="ECO:0007669"/>
    <property type="project" value="UniProtKB-UniRule"/>
</dbReference>
<keyword evidence="7" id="KW-1185">Reference proteome</keyword>
<organism evidence="6 7">
    <name type="scientific">Plectosphaerella plurivora</name>
    <dbReference type="NCBI Taxonomy" id="936078"/>
    <lineage>
        <taxon>Eukaryota</taxon>
        <taxon>Fungi</taxon>
        <taxon>Dikarya</taxon>
        <taxon>Ascomycota</taxon>
        <taxon>Pezizomycotina</taxon>
        <taxon>Sordariomycetes</taxon>
        <taxon>Hypocreomycetidae</taxon>
        <taxon>Glomerellales</taxon>
        <taxon>Plectosphaerellaceae</taxon>
        <taxon>Plectosphaerella</taxon>
    </lineage>
</organism>
<proteinExistence type="inferred from homology"/>
<dbReference type="Pfam" id="PF02391">
    <property type="entry name" value="MoaE"/>
    <property type="match status" value="1"/>
</dbReference>
<evidence type="ECO:0000256" key="3">
    <source>
        <dbReference type="ARBA" id="ARBA00023150"/>
    </source>
</evidence>
<comment type="catalytic activity">
    <reaction evidence="4">
        <text>2 [molybdopterin-synthase sulfur-carrier protein]-C-terminal-Gly-aminoethanethioate + cyclic pyranopterin phosphate + H2O = molybdopterin + 2 [molybdopterin-synthase sulfur-carrier protein]-C-terminal Gly-Gly + 2 H(+)</text>
        <dbReference type="Rhea" id="RHEA:26333"/>
        <dbReference type="Rhea" id="RHEA-COMP:12202"/>
        <dbReference type="Rhea" id="RHEA-COMP:19907"/>
        <dbReference type="ChEBI" id="CHEBI:15377"/>
        <dbReference type="ChEBI" id="CHEBI:15378"/>
        <dbReference type="ChEBI" id="CHEBI:58698"/>
        <dbReference type="ChEBI" id="CHEBI:59648"/>
        <dbReference type="ChEBI" id="CHEBI:90778"/>
        <dbReference type="ChEBI" id="CHEBI:232372"/>
        <dbReference type="EC" id="2.8.1.12"/>
    </reaction>
</comment>
<dbReference type="InterPro" id="IPR036563">
    <property type="entry name" value="MoaE_sf"/>
</dbReference>
<keyword evidence="3 4" id="KW-0501">Molybdenum cofactor biosynthesis</keyword>
<feature type="binding site" evidence="4">
    <location>
        <position position="153"/>
    </location>
    <ligand>
        <name>substrate</name>
    </ligand>
</feature>
<dbReference type="InterPro" id="IPR003448">
    <property type="entry name" value="Mopterin_biosynth_MoaE"/>
</dbReference>